<feature type="transmembrane region" description="Helical" evidence="6">
    <location>
        <begin position="80"/>
        <end position="103"/>
    </location>
</feature>
<dbReference type="PANTHER" id="PTHR10037:SF62">
    <property type="entry name" value="SODIUM CHANNEL PROTEIN 60E"/>
    <property type="match status" value="1"/>
</dbReference>
<evidence type="ECO:0000313" key="8">
    <source>
        <dbReference type="EMBL" id="GHA08048.1"/>
    </source>
</evidence>
<feature type="region of interest" description="Disordered" evidence="5">
    <location>
        <begin position="268"/>
        <end position="290"/>
    </location>
</feature>
<evidence type="ECO:0000256" key="4">
    <source>
        <dbReference type="ARBA" id="ARBA00023136"/>
    </source>
</evidence>
<evidence type="ECO:0000256" key="5">
    <source>
        <dbReference type="SAM" id="MobiDB-lite"/>
    </source>
</evidence>
<feature type="compositionally biased region" description="Polar residues" evidence="5">
    <location>
        <begin position="268"/>
        <end position="278"/>
    </location>
</feature>
<feature type="transmembrane region" description="Helical" evidence="6">
    <location>
        <begin position="198"/>
        <end position="226"/>
    </location>
</feature>
<dbReference type="Pfam" id="PF00520">
    <property type="entry name" value="Ion_trans"/>
    <property type="match status" value="1"/>
</dbReference>
<evidence type="ECO:0000256" key="6">
    <source>
        <dbReference type="SAM" id="Phobius"/>
    </source>
</evidence>
<evidence type="ECO:0000256" key="1">
    <source>
        <dbReference type="ARBA" id="ARBA00004141"/>
    </source>
</evidence>
<accession>A0A918RR69</accession>
<evidence type="ECO:0000313" key="9">
    <source>
        <dbReference type="Proteomes" id="UP000614811"/>
    </source>
</evidence>
<sequence>MTMNAIRQFAASKLFDRIIIGLILFTAALIGVEAFPQWMNPTLEHWFNLAHKAVLAAFIIEAAIKLLARMPRPWEYFKSGWNCFDFTLIVLSLLPIAAEFAMLGRVLRLLRVLRLINAYPELRLIVETLLRSIPSMFHITILMGLLFFIYAVLGFHLFHEHDPTHWRDLSYAVLTLFRIVTLEDWTDVMYKAMELSPFYAAYFVSFVIIGTFVVINLFIAVVINNLDEAKYAYLRKLEHPELHDQLLQTLVSTKSSIQELEKQLQTLKDNAGTHSQAPQPVKGTELERST</sequence>
<dbReference type="InterPro" id="IPR005821">
    <property type="entry name" value="Ion_trans_dom"/>
</dbReference>
<reference evidence="8" key="2">
    <citation type="submission" date="2020-09" db="EMBL/GenBank/DDBJ databases">
        <authorList>
            <person name="Sun Q."/>
            <person name="Kim S."/>
        </authorList>
    </citation>
    <scope>NUCLEOTIDE SEQUENCE</scope>
    <source>
        <strain evidence="8">KCTC 12711</strain>
    </source>
</reference>
<comment type="subcellular location">
    <subcellularLocation>
        <location evidence="1">Membrane</location>
        <topology evidence="1">Multi-pass membrane protein</topology>
    </subcellularLocation>
</comment>
<proteinExistence type="predicted"/>
<dbReference type="EMBL" id="BMXA01000002">
    <property type="protein sequence ID" value="GHA08048.1"/>
    <property type="molecule type" value="Genomic_DNA"/>
</dbReference>
<dbReference type="PANTHER" id="PTHR10037">
    <property type="entry name" value="VOLTAGE-GATED CATION CHANNEL CALCIUM AND SODIUM"/>
    <property type="match status" value="1"/>
</dbReference>
<keyword evidence="3 6" id="KW-1133">Transmembrane helix</keyword>
<feature type="domain" description="Ion transport" evidence="7">
    <location>
        <begin position="13"/>
        <end position="230"/>
    </location>
</feature>
<keyword evidence="2 6" id="KW-0812">Transmembrane</keyword>
<dbReference type="GO" id="GO:0005248">
    <property type="term" value="F:voltage-gated sodium channel activity"/>
    <property type="evidence" value="ECO:0007669"/>
    <property type="project" value="TreeGrafter"/>
</dbReference>
<keyword evidence="4 6" id="KW-0472">Membrane</keyword>
<dbReference type="Proteomes" id="UP000614811">
    <property type="component" value="Unassembled WGS sequence"/>
</dbReference>
<dbReference type="SUPFAM" id="SSF81324">
    <property type="entry name" value="Voltage-gated potassium channels"/>
    <property type="match status" value="1"/>
</dbReference>
<organism evidence="8 9">
    <name type="scientific">Arenicella chitinivorans</name>
    <dbReference type="NCBI Taxonomy" id="1329800"/>
    <lineage>
        <taxon>Bacteria</taxon>
        <taxon>Pseudomonadati</taxon>
        <taxon>Pseudomonadota</taxon>
        <taxon>Gammaproteobacteria</taxon>
        <taxon>Arenicellales</taxon>
        <taxon>Arenicellaceae</taxon>
        <taxon>Arenicella</taxon>
    </lineage>
</organism>
<evidence type="ECO:0000256" key="3">
    <source>
        <dbReference type="ARBA" id="ARBA00022989"/>
    </source>
</evidence>
<comment type="caution">
    <text evidence="8">The sequence shown here is derived from an EMBL/GenBank/DDBJ whole genome shotgun (WGS) entry which is preliminary data.</text>
</comment>
<dbReference type="GO" id="GO:0001518">
    <property type="term" value="C:voltage-gated sodium channel complex"/>
    <property type="evidence" value="ECO:0007669"/>
    <property type="project" value="TreeGrafter"/>
</dbReference>
<dbReference type="AlphaFoldDB" id="A0A918RR69"/>
<feature type="transmembrane region" description="Helical" evidence="6">
    <location>
        <begin position="136"/>
        <end position="157"/>
    </location>
</feature>
<evidence type="ECO:0000259" key="7">
    <source>
        <dbReference type="Pfam" id="PF00520"/>
    </source>
</evidence>
<reference evidence="8" key="1">
    <citation type="journal article" date="2014" name="Int. J. Syst. Evol. Microbiol.">
        <title>Complete genome sequence of Corynebacterium casei LMG S-19264T (=DSM 44701T), isolated from a smear-ripened cheese.</title>
        <authorList>
            <consortium name="US DOE Joint Genome Institute (JGI-PGF)"/>
            <person name="Walter F."/>
            <person name="Albersmeier A."/>
            <person name="Kalinowski J."/>
            <person name="Ruckert C."/>
        </authorList>
    </citation>
    <scope>NUCLEOTIDE SEQUENCE</scope>
    <source>
        <strain evidence="8">KCTC 12711</strain>
    </source>
</reference>
<dbReference type="InterPro" id="IPR043203">
    <property type="entry name" value="VGCC_Ca_Na"/>
</dbReference>
<keyword evidence="9" id="KW-1185">Reference proteome</keyword>
<dbReference type="Gene3D" id="1.20.120.350">
    <property type="entry name" value="Voltage-gated potassium channels. Chain C"/>
    <property type="match status" value="1"/>
</dbReference>
<evidence type="ECO:0000256" key="2">
    <source>
        <dbReference type="ARBA" id="ARBA00022692"/>
    </source>
</evidence>
<name>A0A918RR69_9GAMM</name>
<gene>
    <name evidence="8" type="ORF">GCM10008090_17340</name>
</gene>
<dbReference type="InterPro" id="IPR027359">
    <property type="entry name" value="Volt_channel_dom_sf"/>
</dbReference>
<dbReference type="Gene3D" id="1.10.287.70">
    <property type="match status" value="1"/>
</dbReference>
<protein>
    <recommendedName>
        <fullName evidence="7">Ion transport domain-containing protein</fullName>
    </recommendedName>
</protein>